<name>A0AAW1H0A7_SAPOF</name>
<organism evidence="1 2">
    <name type="scientific">Saponaria officinalis</name>
    <name type="common">Common soapwort</name>
    <name type="synonym">Lychnis saponaria</name>
    <dbReference type="NCBI Taxonomy" id="3572"/>
    <lineage>
        <taxon>Eukaryota</taxon>
        <taxon>Viridiplantae</taxon>
        <taxon>Streptophyta</taxon>
        <taxon>Embryophyta</taxon>
        <taxon>Tracheophyta</taxon>
        <taxon>Spermatophyta</taxon>
        <taxon>Magnoliopsida</taxon>
        <taxon>eudicotyledons</taxon>
        <taxon>Gunneridae</taxon>
        <taxon>Pentapetalae</taxon>
        <taxon>Caryophyllales</taxon>
        <taxon>Caryophyllaceae</taxon>
        <taxon>Caryophylleae</taxon>
        <taxon>Saponaria</taxon>
    </lineage>
</organism>
<reference evidence="1" key="1">
    <citation type="submission" date="2024-03" db="EMBL/GenBank/DDBJ databases">
        <title>WGS assembly of Saponaria officinalis var. Norfolk2.</title>
        <authorList>
            <person name="Jenkins J."/>
            <person name="Shu S."/>
            <person name="Grimwood J."/>
            <person name="Barry K."/>
            <person name="Goodstein D."/>
            <person name="Schmutz J."/>
            <person name="Leebens-Mack J."/>
            <person name="Osbourn A."/>
        </authorList>
    </citation>
    <scope>NUCLEOTIDE SEQUENCE [LARGE SCALE GENOMIC DNA]</scope>
    <source>
        <strain evidence="1">JIC</strain>
    </source>
</reference>
<evidence type="ECO:0000313" key="2">
    <source>
        <dbReference type="Proteomes" id="UP001443914"/>
    </source>
</evidence>
<keyword evidence="2" id="KW-1185">Reference proteome</keyword>
<protein>
    <submittedName>
        <fullName evidence="1">Uncharacterized protein</fullName>
    </submittedName>
</protein>
<proteinExistence type="predicted"/>
<evidence type="ECO:0000313" key="1">
    <source>
        <dbReference type="EMBL" id="KAK9668529.1"/>
    </source>
</evidence>
<sequence>MEKLREYLCFKTSSSSLFFPTTSFFTKLPSRLWLKAKATNKRGLVSLYKDKELCAGYGDIEIMWKIVHSTCTKNVSRNVKSKRNCYSIFCFKPV</sequence>
<gene>
    <name evidence="1" type="ORF">RND81_13G066900</name>
</gene>
<dbReference type="EMBL" id="JBDFQZ010000013">
    <property type="protein sequence ID" value="KAK9668529.1"/>
    <property type="molecule type" value="Genomic_DNA"/>
</dbReference>
<accession>A0AAW1H0A7</accession>
<dbReference type="AlphaFoldDB" id="A0AAW1H0A7"/>
<comment type="caution">
    <text evidence="1">The sequence shown here is derived from an EMBL/GenBank/DDBJ whole genome shotgun (WGS) entry which is preliminary data.</text>
</comment>
<dbReference type="Proteomes" id="UP001443914">
    <property type="component" value="Unassembled WGS sequence"/>
</dbReference>